<evidence type="ECO:0000256" key="1">
    <source>
        <dbReference type="ARBA" id="ARBA00004370"/>
    </source>
</evidence>
<dbReference type="AlphaFoldDB" id="G4TEX5"/>
<dbReference type="EMBL" id="CAFZ01000066">
    <property type="protein sequence ID" value="CCA69868.1"/>
    <property type="molecule type" value="Genomic_DNA"/>
</dbReference>
<evidence type="ECO:0000313" key="7">
    <source>
        <dbReference type="EMBL" id="CCA69868.1"/>
    </source>
</evidence>
<comment type="caution">
    <text evidence="7">The sequence shown here is derived from an EMBL/GenBank/DDBJ whole genome shotgun (WGS) entry which is preliminary data.</text>
</comment>
<keyword evidence="5" id="KW-0175">Coiled coil</keyword>
<feature type="coiled-coil region" evidence="5">
    <location>
        <begin position="295"/>
        <end position="322"/>
    </location>
</feature>
<evidence type="ECO:0000256" key="2">
    <source>
        <dbReference type="ARBA" id="ARBA00022692"/>
    </source>
</evidence>
<evidence type="ECO:0000259" key="6">
    <source>
        <dbReference type="Pfam" id="PF04116"/>
    </source>
</evidence>
<dbReference type="STRING" id="1109443.G4TEX5"/>
<protein>
    <submittedName>
        <fullName evidence="7">Probable ERG25-C-4 methyl sterol oxidase</fullName>
    </submittedName>
</protein>
<keyword evidence="4" id="KW-0472">Membrane</keyword>
<dbReference type="FunCoup" id="G4TEX5">
    <property type="interactions" value="129"/>
</dbReference>
<dbReference type="InterPro" id="IPR006694">
    <property type="entry name" value="Fatty_acid_hydroxylase"/>
</dbReference>
<comment type="subcellular location">
    <subcellularLocation>
        <location evidence="1">Membrane</location>
    </subcellularLocation>
</comment>
<sequence length="340" mass="39400">MSFNATMLPPKAAHPTAAELYGAAGTDFDTLSTLEKWWVQWYLYFGDPVIATGMLSFILHEIVYFGRCIPWIIIDSIPYFRRWKLQPNKVPSKQEQWECTKLVLLSHFTIELPGIWLFHPLTEFFGMQTWQVPFPDYTTIALQVAGFFVFEDFYHFVAHQALHYGPLYRNIHKLHHKYSAPFGLAAEYAHPLETLILALGTLGGPILWTMYSGNFHIVTMYVWVTLRLFQAVDAHSGYDFPWSLQHILPFWSGADHHDFHHMAFTNNYSTSFRWWDHLFGTDDKYRAYKAKLKAAKAQGKDVKKLEAELLEATEREGQIAEKVAEQTAIWTKASSKVKVQ</sequence>
<dbReference type="OMA" id="IVHEFIY"/>
<dbReference type="GO" id="GO:0005506">
    <property type="term" value="F:iron ion binding"/>
    <property type="evidence" value="ECO:0007669"/>
    <property type="project" value="InterPro"/>
</dbReference>
<organism evidence="7 8">
    <name type="scientific">Serendipita indica (strain DSM 11827)</name>
    <name type="common">Root endophyte fungus</name>
    <name type="synonym">Piriformospora indica</name>
    <dbReference type="NCBI Taxonomy" id="1109443"/>
    <lineage>
        <taxon>Eukaryota</taxon>
        <taxon>Fungi</taxon>
        <taxon>Dikarya</taxon>
        <taxon>Basidiomycota</taxon>
        <taxon>Agaricomycotina</taxon>
        <taxon>Agaricomycetes</taxon>
        <taxon>Sebacinales</taxon>
        <taxon>Serendipitaceae</taxon>
        <taxon>Serendipita</taxon>
    </lineage>
</organism>
<dbReference type="Pfam" id="PF04116">
    <property type="entry name" value="FA_hydroxylase"/>
    <property type="match status" value="1"/>
</dbReference>
<keyword evidence="3" id="KW-1133">Transmembrane helix</keyword>
<dbReference type="GO" id="GO:0008610">
    <property type="term" value="P:lipid biosynthetic process"/>
    <property type="evidence" value="ECO:0007669"/>
    <property type="project" value="InterPro"/>
</dbReference>
<evidence type="ECO:0000256" key="3">
    <source>
        <dbReference type="ARBA" id="ARBA00022989"/>
    </source>
</evidence>
<proteinExistence type="predicted"/>
<evidence type="ECO:0000313" key="8">
    <source>
        <dbReference type="Proteomes" id="UP000007148"/>
    </source>
</evidence>
<accession>G4TEX5</accession>
<dbReference type="eggNOG" id="KOG0873">
    <property type="taxonomic scope" value="Eukaryota"/>
</dbReference>
<dbReference type="InterPro" id="IPR050307">
    <property type="entry name" value="Sterol_Desaturase_Related"/>
</dbReference>
<keyword evidence="8" id="KW-1185">Reference proteome</keyword>
<keyword evidence="2" id="KW-0812">Transmembrane</keyword>
<feature type="domain" description="Fatty acid hydroxylase" evidence="6">
    <location>
        <begin position="145"/>
        <end position="281"/>
    </location>
</feature>
<dbReference type="OrthoDB" id="1658724at2759"/>
<dbReference type="PANTHER" id="PTHR11863">
    <property type="entry name" value="STEROL DESATURASE"/>
    <property type="match status" value="1"/>
</dbReference>
<evidence type="ECO:0000256" key="5">
    <source>
        <dbReference type="SAM" id="Coils"/>
    </source>
</evidence>
<name>G4TEX5_SERID</name>
<dbReference type="Proteomes" id="UP000007148">
    <property type="component" value="Unassembled WGS sequence"/>
</dbReference>
<evidence type="ECO:0000256" key="4">
    <source>
        <dbReference type="ARBA" id="ARBA00023136"/>
    </source>
</evidence>
<gene>
    <name evidence="7" type="ORF">PIIN_03807</name>
</gene>
<dbReference type="GO" id="GO:0016020">
    <property type="term" value="C:membrane"/>
    <property type="evidence" value="ECO:0007669"/>
    <property type="project" value="UniProtKB-SubCell"/>
</dbReference>
<dbReference type="GO" id="GO:0016491">
    <property type="term" value="F:oxidoreductase activity"/>
    <property type="evidence" value="ECO:0007669"/>
    <property type="project" value="InterPro"/>
</dbReference>
<dbReference type="HOGENOM" id="CLU_047036_5_0_1"/>
<reference evidence="7 8" key="1">
    <citation type="journal article" date="2011" name="PLoS Pathog.">
        <title>Endophytic Life Strategies Decoded by Genome and Transcriptome Analyses of the Mutualistic Root Symbiont Piriformospora indica.</title>
        <authorList>
            <person name="Zuccaro A."/>
            <person name="Lahrmann U."/>
            <person name="Guldener U."/>
            <person name="Langen G."/>
            <person name="Pfiffi S."/>
            <person name="Biedenkopf D."/>
            <person name="Wong P."/>
            <person name="Samans B."/>
            <person name="Grimm C."/>
            <person name="Basiewicz M."/>
            <person name="Murat C."/>
            <person name="Martin F."/>
            <person name="Kogel K.H."/>
        </authorList>
    </citation>
    <scope>NUCLEOTIDE SEQUENCE [LARGE SCALE GENOMIC DNA]</scope>
    <source>
        <strain evidence="7 8">DSM 11827</strain>
    </source>
</reference>
<dbReference type="InParanoid" id="G4TEX5"/>